<dbReference type="GO" id="GO:0042393">
    <property type="term" value="F:histone binding"/>
    <property type="evidence" value="ECO:0007669"/>
    <property type="project" value="TreeGrafter"/>
</dbReference>
<dbReference type="PROSITE" id="PS01359">
    <property type="entry name" value="ZF_PHD_1"/>
    <property type="match status" value="1"/>
</dbReference>
<dbReference type="InterPro" id="IPR032308">
    <property type="entry name" value="TDBD"/>
</dbReference>
<gene>
    <name evidence="10" type="ORF">COCSUDRAFT_59132</name>
</gene>
<dbReference type="STRING" id="574566.I0Z7J1"/>
<evidence type="ECO:0008006" key="12">
    <source>
        <dbReference type="Google" id="ProtNLM"/>
    </source>
</evidence>
<dbReference type="InterPro" id="IPR013083">
    <property type="entry name" value="Znf_RING/FYVE/PHD"/>
</dbReference>
<dbReference type="GeneID" id="17044620"/>
<feature type="compositionally biased region" description="Low complexity" evidence="7">
    <location>
        <begin position="1011"/>
        <end position="1043"/>
    </location>
</feature>
<dbReference type="RefSeq" id="XP_005651154.1">
    <property type="nucleotide sequence ID" value="XM_005651097.1"/>
</dbReference>
<evidence type="ECO:0000313" key="10">
    <source>
        <dbReference type="EMBL" id="EIE26610.1"/>
    </source>
</evidence>
<dbReference type="InterPro" id="IPR056511">
    <property type="entry name" value="IDM1_C"/>
</dbReference>
<feature type="compositionally biased region" description="Basic and acidic residues" evidence="7">
    <location>
        <begin position="861"/>
        <end position="871"/>
    </location>
</feature>
<dbReference type="Proteomes" id="UP000007264">
    <property type="component" value="Unassembled WGS sequence"/>
</dbReference>
<evidence type="ECO:0000259" key="9">
    <source>
        <dbReference type="PROSITE" id="PS51186"/>
    </source>
</evidence>
<dbReference type="Gene3D" id="3.40.630.30">
    <property type="match status" value="1"/>
</dbReference>
<keyword evidence="2" id="KW-0479">Metal-binding</keyword>
<evidence type="ECO:0000256" key="3">
    <source>
        <dbReference type="ARBA" id="ARBA00022771"/>
    </source>
</evidence>
<dbReference type="GO" id="GO:0016747">
    <property type="term" value="F:acyltransferase activity, transferring groups other than amino-acyl groups"/>
    <property type="evidence" value="ECO:0007669"/>
    <property type="project" value="InterPro"/>
</dbReference>
<evidence type="ECO:0000259" key="8">
    <source>
        <dbReference type="PROSITE" id="PS50016"/>
    </source>
</evidence>
<dbReference type="GO" id="GO:0045944">
    <property type="term" value="P:positive regulation of transcription by RNA polymerase II"/>
    <property type="evidence" value="ECO:0007669"/>
    <property type="project" value="TreeGrafter"/>
</dbReference>
<feature type="compositionally biased region" description="Basic residues" evidence="7">
    <location>
        <begin position="389"/>
        <end position="407"/>
    </location>
</feature>
<feature type="compositionally biased region" description="Polar residues" evidence="7">
    <location>
        <begin position="920"/>
        <end position="932"/>
    </location>
</feature>
<feature type="compositionally biased region" description="Low complexity" evidence="7">
    <location>
        <begin position="89"/>
        <end position="103"/>
    </location>
</feature>
<dbReference type="EMBL" id="AGSI01000002">
    <property type="protein sequence ID" value="EIE26610.1"/>
    <property type="molecule type" value="Genomic_DNA"/>
</dbReference>
<feature type="region of interest" description="Disordered" evidence="7">
    <location>
        <begin position="850"/>
        <end position="873"/>
    </location>
</feature>
<dbReference type="CDD" id="cd04301">
    <property type="entry name" value="NAT_SF"/>
    <property type="match status" value="1"/>
</dbReference>
<dbReference type="SUPFAM" id="SSF57903">
    <property type="entry name" value="FYVE/PHD zinc finger"/>
    <property type="match status" value="2"/>
</dbReference>
<dbReference type="SMART" id="SM00249">
    <property type="entry name" value="PHD"/>
    <property type="match status" value="2"/>
</dbReference>
<feature type="compositionally biased region" description="Polar residues" evidence="7">
    <location>
        <begin position="1153"/>
        <end position="1166"/>
    </location>
</feature>
<protein>
    <recommendedName>
        <fullName evidence="12">PHD-type domain-containing protein</fullName>
    </recommendedName>
</protein>
<dbReference type="SUPFAM" id="SSF55729">
    <property type="entry name" value="Acyl-CoA N-acyltransferases (Nat)"/>
    <property type="match status" value="1"/>
</dbReference>
<dbReference type="CDD" id="cd15567">
    <property type="entry name" value="PHD4_NSD"/>
    <property type="match status" value="1"/>
</dbReference>
<evidence type="ECO:0000313" key="11">
    <source>
        <dbReference type="Proteomes" id="UP000007264"/>
    </source>
</evidence>
<dbReference type="InterPro" id="IPR019786">
    <property type="entry name" value="Zinc_finger_PHD-type_CS"/>
</dbReference>
<dbReference type="InterPro" id="IPR019787">
    <property type="entry name" value="Znf_PHD-finger"/>
</dbReference>
<evidence type="ECO:0000256" key="2">
    <source>
        <dbReference type="ARBA" id="ARBA00022723"/>
    </source>
</evidence>
<keyword evidence="11" id="KW-1185">Reference proteome</keyword>
<keyword evidence="4" id="KW-0862">Zinc</keyword>
<sequence>MGRGILRKKGIVGRLAVDGASNIEGPHMVLDTGFAGLEQISIAKEVPDSKMAIQVGSPVIMPGQDPAKQHPEQQERKGSEKEPGRGRRAAAMHAAEAIAAQAEHAGDVEGDSADGGEWQVDDEEMPARESGRGSFDPVNSPVIKGPRTARKKNSEHLAGGFANSMLLRQRSSLPLEEEAAPADRGGSARPAPTTVTVQAGHDEALKATLVDKAAAVRDITGAAIDRGITLREVLKGGALRGQPVFFQSRHGDLLLNGSITEEGQIACPCKQCRAKKTPGVSCSEFEEHAGSRERRPGESIYLTNLSISLKEFCALVNDEGRSADRHGSACGLCMDGGDLLCCDGCPTAVHAYCAGLEEVPEGDWFCDACVARGAQLKAKPLPSPQKPSKPAKWRQPKQKAPKEKKHGGSGAAKKAAHAGAPRVHMAAPALRVVSGARRERNSNKHKRLFLPDEPGGLTDGEPVSYITSQGEELLKGSVRIDATEAGPSGILCACCNGVISCSQFEAHAGRGSRRAPYDNIFTAAGVSLRKLACLMPASEAESPISHRPAALCAVADRRALEPELVTVSGEAALHGGCVLCKVPDFLRGGFGERTMIICDQCEREYHIGCLAEHGRAHLTELPEGKASLYDILLTLHLNGEWHCSPECKGIATRMRERVSSVPVPLQGEYSWQVLRGKDGTHATTWALKAAQEILTESFDPILDLVTGADLMMAMVYAQELGDWDYTGMYTAVLRRRGKAVCSAVFRVFGRQLAEVPLVATRLGARRQGHARVLMAAFEDYFRSLGVQSLCLPAAQSTVETWIHGFGFAAITPEEQAATCSELRVLIFPGTELLQKPLNPTPTLEMAEPSVHAQDAPAVTKEAPKAAKEVAGDSKGAVAAIEEASLEKAEAQSGDAATRPVTAAEPGEGGLEASRPEPSSHTKPQAAETQPSTAPAAEAPDSGEQQEAQAAPEQAAQGRGRGRGRGKAAQAPLHRKAASGERRSNRLGPSGNCGPSSAPAVLPTAEPPSHTPAAEAIAVPAKAVSAEAPHDPAAAGPEAPGAARTAEDTDAPAAKPVAAGVDEGFAAAPGEQADPSAATSPAYAKQLPSDADARSADTQTEKGAEASGGSSAGPATAKKPPRKSLGLLREVLSLGFSAPSESAPLFPVTWGGSAESTRSRSQTTGRPSFSGAPPALGGRSSAAEDDTNAKRTPAKGPVAPAEDLSGVNQGAPRRTRQAAASEKSMRIVKGAV</sequence>
<evidence type="ECO:0000256" key="5">
    <source>
        <dbReference type="ARBA" id="ARBA00023242"/>
    </source>
</evidence>
<dbReference type="GO" id="GO:0000977">
    <property type="term" value="F:RNA polymerase II transcription regulatory region sequence-specific DNA binding"/>
    <property type="evidence" value="ECO:0007669"/>
    <property type="project" value="TreeGrafter"/>
</dbReference>
<dbReference type="PROSITE" id="PS51186">
    <property type="entry name" value="GNAT"/>
    <property type="match status" value="1"/>
</dbReference>
<evidence type="ECO:0000256" key="7">
    <source>
        <dbReference type="SAM" id="MobiDB-lite"/>
    </source>
</evidence>
<evidence type="ECO:0000256" key="1">
    <source>
        <dbReference type="ARBA" id="ARBA00004123"/>
    </source>
</evidence>
<feature type="region of interest" description="Disordered" evidence="7">
    <location>
        <begin position="885"/>
        <end position="1123"/>
    </location>
</feature>
<comment type="subcellular location">
    <subcellularLocation>
        <location evidence="1">Nucleus</location>
    </subcellularLocation>
</comment>
<feature type="region of interest" description="Disordered" evidence="7">
    <location>
        <begin position="378"/>
        <end position="454"/>
    </location>
</feature>
<dbReference type="GO" id="GO:0003682">
    <property type="term" value="F:chromatin binding"/>
    <property type="evidence" value="ECO:0007669"/>
    <property type="project" value="TreeGrafter"/>
</dbReference>
<comment type="caution">
    <text evidence="10">The sequence shown here is derived from an EMBL/GenBank/DDBJ whole genome shotgun (WGS) entry which is preliminary data.</text>
</comment>
<keyword evidence="5" id="KW-0539">Nucleus</keyword>
<feature type="domain" description="N-acetyltransferase" evidence="9">
    <location>
        <begin position="688"/>
        <end position="838"/>
    </location>
</feature>
<feature type="compositionally biased region" description="Basic and acidic residues" evidence="7">
    <location>
        <begin position="67"/>
        <end position="85"/>
    </location>
</feature>
<dbReference type="PROSITE" id="PS50016">
    <property type="entry name" value="ZF_PHD_2"/>
    <property type="match status" value="1"/>
</dbReference>
<dbReference type="Pfam" id="PF13831">
    <property type="entry name" value="PHD_2"/>
    <property type="match status" value="1"/>
</dbReference>
<dbReference type="InterPro" id="IPR011011">
    <property type="entry name" value="Znf_FYVE_PHD"/>
</dbReference>
<keyword evidence="3 6" id="KW-0863">Zinc-finger</keyword>
<organism evidence="10 11">
    <name type="scientific">Coccomyxa subellipsoidea (strain C-169)</name>
    <name type="common">Green microalga</name>
    <dbReference type="NCBI Taxonomy" id="574566"/>
    <lineage>
        <taxon>Eukaryota</taxon>
        <taxon>Viridiplantae</taxon>
        <taxon>Chlorophyta</taxon>
        <taxon>core chlorophytes</taxon>
        <taxon>Trebouxiophyceae</taxon>
        <taxon>Trebouxiophyceae incertae sedis</taxon>
        <taxon>Coccomyxaceae</taxon>
        <taxon>Coccomyxa</taxon>
        <taxon>Coccomyxa subellipsoidea</taxon>
    </lineage>
</organism>
<dbReference type="Gene3D" id="3.30.40.10">
    <property type="entry name" value="Zinc/RING finger domain, C3HC4 (zinc finger)"/>
    <property type="match status" value="2"/>
</dbReference>
<dbReference type="KEGG" id="csl:COCSUDRAFT_59132"/>
<feature type="compositionally biased region" description="Low complexity" evidence="7">
    <location>
        <begin position="1104"/>
        <end position="1117"/>
    </location>
</feature>
<reference evidence="10 11" key="1">
    <citation type="journal article" date="2012" name="Genome Biol.">
        <title>The genome of the polar eukaryotic microalga coccomyxa subellipsoidea reveals traits of cold adaptation.</title>
        <authorList>
            <person name="Blanc G."/>
            <person name="Agarkova I."/>
            <person name="Grimwood J."/>
            <person name="Kuo A."/>
            <person name="Brueggeman A."/>
            <person name="Dunigan D."/>
            <person name="Gurnon J."/>
            <person name="Ladunga I."/>
            <person name="Lindquist E."/>
            <person name="Lucas S."/>
            <person name="Pangilinan J."/>
            <person name="Proschold T."/>
            <person name="Salamov A."/>
            <person name="Schmutz J."/>
            <person name="Weeks D."/>
            <person name="Yamada T."/>
            <person name="Claverie J.M."/>
            <person name="Grigoriev I."/>
            <person name="Van Etten J."/>
            <person name="Lomsadze A."/>
            <person name="Borodovsky M."/>
        </authorList>
    </citation>
    <scope>NUCLEOTIDE SEQUENCE [LARGE SCALE GENOMIC DNA]</scope>
    <source>
        <strain evidence="10 11">C-169</strain>
    </source>
</reference>
<dbReference type="PANTHER" id="PTHR47025:SF2">
    <property type="entry name" value="AUTOIMMUNE REGULATOR"/>
    <property type="match status" value="1"/>
</dbReference>
<dbReference type="OrthoDB" id="1903104at2759"/>
<proteinExistence type="predicted"/>
<evidence type="ECO:0000256" key="6">
    <source>
        <dbReference type="PROSITE-ProRule" id="PRU00146"/>
    </source>
</evidence>
<feature type="compositionally biased region" description="Acidic residues" evidence="7">
    <location>
        <begin position="108"/>
        <end position="124"/>
    </location>
</feature>
<feature type="compositionally biased region" description="Low complexity" evidence="7">
    <location>
        <begin position="942"/>
        <end position="957"/>
    </location>
</feature>
<dbReference type="InterPro" id="IPR001965">
    <property type="entry name" value="Znf_PHD"/>
</dbReference>
<dbReference type="Pfam" id="PF16135">
    <property type="entry name" value="TDBD"/>
    <property type="match status" value="2"/>
</dbReference>
<feature type="region of interest" description="Disordered" evidence="7">
    <location>
        <begin position="1137"/>
        <end position="1231"/>
    </location>
</feature>
<dbReference type="GO" id="GO:0005634">
    <property type="term" value="C:nucleus"/>
    <property type="evidence" value="ECO:0007669"/>
    <property type="project" value="UniProtKB-SubCell"/>
</dbReference>
<feature type="compositionally biased region" description="Basic and acidic residues" evidence="7">
    <location>
        <begin position="1090"/>
        <end position="1103"/>
    </location>
</feature>
<accession>I0Z7J1</accession>
<feature type="domain" description="PHD-type" evidence="8">
    <location>
        <begin position="327"/>
        <end position="372"/>
    </location>
</feature>
<dbReference type="InterPro" id="IPR000182">
    <property type="entry name" value="GNAT_dom"/>
</dbReference>
<name>I0Z7J1_COCSC</name>
<dbReference type="AlphaFoldDB" id="I0Z7J1"/>
<feature type="region of interest" description="Disordered" evidence="7">
    <location>
        <begin position="58"/>
        <end position="152"/>
    </location>
</feature>
<dbReference type="InterPro" id="IPR016181">
    <property type="entry name" value="Acyl_CoA_acyltransferase"/>
</dbReference>
<evidence type="ECO:0000256" key="4">
    <source>
        <dbReference type="ARBA" id="ARBA00022833"/>
    </source>
</evidence>
<dbReference type="eggNOG" id="ENOG502QS7V">
    <property type="taxonomic scope" value="Eukaryota"/>
</dbReference>
<feature type="compositionally biased region" description="Low complexity" evidence="7">
    <location>
        <begin position="411"/>
        <end position="420"/>
    </location>
</feature>
<dbReference type="GO" id="GO:0008270">
    <property type="term" value="F:zinc ion binding"/>
    <property type="evidence" value="ECO:0007669"/>
    <property type="project" value="UniProtKB-KW"/>
</dbReference>
<dbReference type="PANTHER" id="PTHR47025">
    <property type="entry name" value="AUTOIMMUNE REGULATOR"/>
    <property type="match status" value="1"/>
</dbReference>
<dbReference type="Pfam" id="PF23209">
    <property type="entry name" value="IDM1_C"/>
    <property type="match status" value="1"/>
</dbReference>